<comment type="caution">
    <text evidence="8">The sequence shown here is derived from an EMBL/GenBank/DDBJ whole genome shotgun (WGS) entry which is preliminary data.</text>
</comment>
<evidence type="ECO:0000313" key="9">
    <source>
        <dbReference type="Proteomes" id="UP001220010"/>
    </source>
</evidence>
<evidence type="ECO:0000256" key="4">
    <source>
        <dbReference type="ARBA" id="ARBA00022692"/>
    </source>
</evidence>
<feature type="transmembrane region" description="Helical" evidence="7">
    <location>
        <begin position="6"/>
        <end position="23"/>
    </location>
</feature>
<feature type="transmembrane region" description="Helical" evidence="7">
    <location>
        <begin position="60"/>
        <end position="84"/>
    </location>
</feature>
<dbReference type="NCBIfam" id="NF004323">
    <property type="entry name" value="PRK05715.1-5"/>
    <property type="match status" value="1"/>
</dbReference>
<dbReference type="RefSeq" id="WP_316965349.1">
    <property type="nucleotide sequence ID" value="NZ_JARFPK010000001.1"/>
</dbReference>
<dbReference type="GO" id="GO:0051911">
    <property type="term" value="F:Methanosarcina-phenazine hydrogenase activity"/>
    <property type="evidence" value="ECO:0007669"/>
    <property type="project" value="UniProtKB-EC"/>
</dbReference>
<dbReference type="InterPro" id="IPR001133">
    <property type="entry name" value="NADH_UbQ_OxRdtase_chain4L/K"/>
</dbReference>
<evidence type="ECO:0000256" key="2">
    <source>
        <dbReference type="ARBA" id="ARBA00010519"/>
    </source>
</evidence>
<keyword evidence="9" id="KW-1185">Reference proteome</keyword>
<dbReference type="EC" id="1.12.98.3" evidence="8"/>
<reference evidence="8 9" key="1">
    <citation type="submission" date="2023-03" db="EMBL/GenBank/DDBJ databases">
        <title>WGS of Methanotrichaceae archaeon Mx.</title>
        <authorList>
            <person name="Sorokin D.Y."/>
            <person name="Merkel A.Y."/>
        </authorList>
    </citation>
    <scope>NUCLEOTIDE SEQUENCE [LARGE SCALE GENOMIC DNA]</scope>
    <source>
        <strain evidence="8 9">Mx</strain>
    </source>
</reference>
<dbReference type="InterPro" id="IPR039428">
    <property type="entry name" value="NUOK/Mnh_C1-like"/>
</dbReference>
<evidence type="ECO:0000256" key="5">
    <source>
        <dbReference type="ARBA" id="ARBA00022989"/>
    </source>
</evidence>
<keyword evidence="4 7" id="KW-0812">Transmembrane</keyword>
<keyword evidence="6 7" id="KW-0472">Membrane</keyword>
<dbReference type="EMBL" id="JARFPK010000001">
    <property type="protein sequence ID" value="MDF0589587.1"/>
    <property type="molecule type" value="Genomic_DNA"/>
</dbReference>
<keyword evidence="5 7" id="KW-1133">Transmembrane helix</keyword>
<protein>
    <submittedName>
        <fullName evidence="8">F420H2 dehydrogenase subunit FpoK</fullName>
        <ecNumber evidence="8">1.12.98.3</ecNumber>
    </submittedName>
</protein>
<dbReference type="InterPro" id="IPR053568">
    <property type="entry name" value="F420H2_dehydrogenase_subunit"/>
</dbReference>
<organism evidence="8 9">
    <name type="scientific">Candidatus Methanocrinis natronophilus</name>
    <dbReference type="NCBI Taxonomy" id="3033396"/>
    <lineage>
        <taxon>Archaea</taxon>
        <taxon>Methanobacteriati</taxon>
        <taxon>Methanobacteriota</taxon>
        <taxon>Stenosarchaea group</taxon>
        <taxon>Methanomicrobia</taxon>
        <taxon>Methanotrichales</taxon>
        <taxon>Methanotrichaceae</taxon>
        <taxon>Methanocrinis</taxon>
    </lineage>
</organism>
<evidence type="ECO:0000256" key="7">
    <source>
        <dbReference type="SAM" id="Phobius"/>
    </source>
</evidence>
<feature type="transmembrane region" description="Helical" evidence="7">
    <location>
        <begin position="35"/>
        <end position="54"/>
    </location>
</feature>
<dbReference type="NCBIfam" id="NF040614">
    <property type="entry name" value="F420_dehyd_FpoK"/>
    <property type="match status" value="1"/>
</dbReference>
<sequence length="100" mass="10889">MIPLVFYVLLASAMFAIGLYGLLTQRNGIKLMMCIEILLNSAIINLVAFSAYLPNVNGQVFALFAIAIAAAEAAIGFAIMIALYRVHGTIELDKINALRW</sequence>
<dbReference type="Pfam" id="PF00420">
    <property type="entry name" value="Oxidored_q2"/>
    <property type="match status" value="1"/>
</dbReference>
<evidence type="ECO:0000256" key="1">
    <source>
        <dbReference type="ARBA" id="ARBA00004141"/>
    </source>
</evidence>
<keyword evidence="8" id="KW-0560">Oxidoreductase</keyword>
<dbReference type="Gene3D" id="1.10.287.3510">
    <property type="match status" value="1"/>
</dbReference>
<accession>A0ABT5X4S5</accession>
<dbReference type="PANTHER" id="PTHR11434">
    <property type="entry name" value="NADH-UBIQUINONE OXIDOREDUCTASE SUBUNIT ND4L"/>
    <property type="match status" value="1"/>
</dbReference>
<keyword evidence="3" id="KW-0813">Transport</keyword>
<evidence type="ECO:0000256" key="6">
    <source>
        <dbReference type="ARBA" id="ARBA00023136"/>
    </source>
</evidence>
<dbReference type="Proteomes" id="UP001220010">
    <property type="component" value="Unassembled WGS sequence"/>
</dbReference>
<name>A0ABT5X4S5_9EURY</name>
<gene>
    <name evidence="8" type="primary">fpoK</name>
    <name evidence="8" type="ORF">P0O15_00120</name>
</gene>
<evidence type="ECO:0000256" key="3">
    <source>
        <dbReference type="ARBA" id="ARBA00022448"/>
    </source>
</evidence>
<proteinExistence type="inferred from homology"/>
<dbReference type="PANTHER" id="PTHR11434:SF16">
    <property type="entry name" value="NADH-UBIQUINONE OXIDOREDUCTASE CHAIN 4L"/>
    <property type="match status" value="1"/>
</dbReference>
<comment type="subcellular location">
    <subcellularLocation>
        <location evidence="1">Membrane</location>
        <topology evidence="1">Multi-pass membrane protein</topology>
    </subcellularLocation>
</comment>
<dbReference type="NCBIfam" id="NF004320">
    <property type="entry name" value="PRK05715.1-2"/>
    <property type="match status" value="1"/>
</dbReference>
<comment type="similarity">
    <text evidence="2">Belongs to the complex I subunit 4L family.</text>
</comment>
<dbReference type="HAMAP" id="MF_01456">
    <property type="entry name" value="NDH1_NuoK"/>
    <property type="match status" value="1"/>
</dbReference>
<evidence type="ECO:0000313" key="8">
    <source>
        <dbReference type="EMBL" id="MDF0589587.1"/>
    </source>
</evidence>